<dbReference type="EMBL" id="BLAF01000053">
    <property type="protein sequence ID" value="GES24520.1"/>
    <property type="molecule type" value="Genomic_DNA"/>
</dbReference>
<reference evidence="1 2" key="1">
    <citation type="submission" date="2019-10" db="EMBL/GenBank/DDBJ databases">
        <title>Whole genome shotgun sequence of Acrocarpospora pleiomorpha NBRC 16267.</title>
        <authorList>
            <person name="Ichikawa N."/>
            <person name="Kimura A."/>
            <person name="Kitahashi Y."/>
            <person name="Komaki H."/>
            <person name="Oguchi A."/>
        </authorList>
    </citation>
    <scope>NUCLEOTIDE SEQUENCE [LARGE SCALE GENOMIC DNA]</scope>
    <source>
        <strain evidence="1 2">NBRC 16267</strain>
    </source>
</reference>
<name>A0A5M3XUE4_9ACTN</name>
<proteinExistence type="predicted"/>
<accession>A0A5M3XUE4</accession>
<dbReference type="Proteomes" id="UP000377595">
    <property type="component" value="Unassembled WGS sequence"/>
</dbReference>
<sequence>MIGDESLPCFAHVAASRVAIEAAVTSCRWLDPNISTPERLLLVAAGGRYSALQDKKAADCLPASVSYAAGAKAAAQNRYDETLRHIAETGIKEAFDRRGDPSHYVWNDGATKVPLKFNITSEVAKWFPDLPAIYQTGSGAVHSVPWQLADAVAESDTAFSGYRVRPSILGIGAAVDAVLVACSTV</sequence>
<comment type="caution">
    <text evidence="1">The sequence shown here is derived from an EMBL/GenBank/DDBJ whole genome shotgun (WGS) entry which is preliminary data.</text>
</comment>
<evidence type="ECO:0000313" key="2">
    <source>
        <dbReference type="Proteomes" id="UP000377595"/>
    </source>
</evidence>
<dbReference type="AlphaFoldDB" id="A0A5M3XUE4"/>
<gene>
    <name evidence="1" type="ORF">Aple_074190</name>
</gene>
<keyword evidence="2" id="KW-1185">Reference proteome</keyword>
<evidence type="ECO:0000313" key="1">
    <source>
        <dbReference type="EMBL" id="GES24520.1"/>
    </source>
</evidence>
<organism evidence="1 2">
    <name type="scientific">Acrocarpospora pleiomorpha</name>
    <dbReference type="NCBI Taxonomy" id="90975"/>
    <lineage>
        <taxon>Bacteria</taxon>
        <taxon>Bacillati</taxon>
        <taxon>Actinomycetota</taxon>
        <taxon>Actinomycetes</taxon>
        <taxon>Streptosporangiales</taxon>
        <taxon>Streptosporangiaceae</taxon>
        <taxon>Acrocarpospora</taxon>
    </lineage>
</organism>
<protein>
    <submittedName>
        <fullName evidence="1">Uncharacterized protein</fullName>
    </submittedName>
</protein>